<feature type="region of interest" description="Disordered" evidence="1">
    <location>
        <begin position="1"/>
        <end position="68"/>
    </location>
</feature>
<organism evidence="2 3">
    <name type="scientific">Neisseria weixii</name>
    <dbReference type="NCBI Taxonomy" id="1853276"/>
    <lineage>
        <taxon>Bacteria</taxon>
        <taxon>Pseudomonadati</taxon>
        <taxon>Pseudomonadota</taxon>
        <taxon>Betaproteobacteria</taxon>
        <taxon>Neisseriales</taxon>
        <taxon>Neisseriaceae</taxon>
        <taxon>Neisseria</taxon>
    </lineage>
</organism>
<sequence>MSDPKKYTANAIPLPFAQRIDGRSEANRLPLPFRRPLGYAGDDTPPHDTGQQPDNPLPQPKPDDGYARVSQGWGFVQHAVGSAAVCRGAGYTHAALRLPFQTAWDAASDVSVCLEPFTDALADVRRDTAAHYRPSEKLGGCGHVQTGGIADLRRCEQPHTSGSAVRANGNHDDTSAVSGLFVDTYTQPRTSASGAVGLCLDSDLHAAQDLAACLHPRYQPALSVPCEYYEIPLEPEPDNTEKTYICGIRPPSNRMALRFQRRKIAHAAHAIPLPFACFDQSATPILKGYIMQNTVSAAVDGRPLNLLSASFTCDTGGYCWQGSVTLPPDDFVRLNIDGRAKGSPALISCRINGDNFVFMAEDYSDNRQFGQKSYTVTGRSQTALLGDDYAAKGDGTYRNPIYAAQIANGQLKFGSVKLDGWGIADWLIPADVYSVTDKTPMAVLQELAAAAGGFVESDRAEAVVRLKPKWPKAAWEIDSAAPDVAVPSSVIIKISGRRSVSEKANGVFVWANHDKGVGGDIYRSGSGREPRASALSGALYTDQAVLTAAGITALSATGIHKKETVTLPVSDKYAIPLAALGQIWQIQEPIGMWQGVVTGVTLDVSVADDAPVVTQTLSIDRYLDD</sequence>
<comment type="caution">
    <text evidence="2">The sequence shown here is derived from an EMBL/GenBank/DDBJ whole genome shotgun (WGS) entry which is preliminary data.</text>
</comment>
<evidence type="ECO:0000313" key="3">
    <source>
        <dbReference type="Proteomes" id="UP000272412"/>
    </source>
</evidence>
<gene>
    <name evidence="2" type="ORF">EGK74_08265</name>
</gene>
<evidence type="ECO:0000313" key="2">
    <source>
        <dbReference type="EMBL" id="RPD86225.1"/>
    </source>
</evidence>
<dbReference type="Proteomes" id="UP000272412">
    <property type="component" value="Unassembled WGS sequence"/>
</dbReference>
<protein>
    <submittedName>
        <fullName evidence="2">Uncharacterized protein</fullName>
    </submittedName>
</protein>
<accession>A0A3N4MT28</accession>
<name>A0A3N4MT28_9NEIS</name>
<keyword evidence="3" id="KW-1185">Reference proteome</keyword>
<dbReference type="AlphaFoldDB" id="A0A3N4MT28"/>
<dbReference type="RefSeq" id="WP_123804375.1">
    <property type="nucleotide sequence ID" value="NZ_RPFL01000020.1"/>
</dbReference>
<evidence type="ECO:0000256" key="1">
    <source>
        <dbReference type="SAM" id="MobiDB-lite"/>
    </source>
</evidence>
<reference evidence="2 3" key="1">
    <citation type="submission" date="2018-11" db="EMBL/GenBank/DDBJ databases">
        <title>Neisseria weixii sp. nov. isolated from the rectal contents of plateau pika (Ochotona cruzoniae).</title>
        <authorList>
            <person name="Zhang G."/>
        </authorList>
    </citation>
    <scope>NUCLEOTIDE SEQUENCE [LARGE SCALE GENOMIC DNA]</scope>
    <source>
        <strain evidence="2 3">10009</strain>
    </source>
</reference>
<dbReference type="OrthoDB" id="8609885at2"/>
<dbReference type="EMBL" id="RPFL01000020">
    <property type="protein sequence ID" value="RPD86225.1"/>
    <property type="molecule type" value="Genomic_DNA"/>
</dbReference>
<proteinExistence type="predicted"/>